<dbReference type="EMBL" id="JAFMPM010000006">
    <property type="protein sequence ID" value="MBO0612014.1"/>
    <property type="molecule type" value="Genomic_DNA"/>
</dbReference>
<dbReference type="InterPro" id="IPR008256">
    <property type="entry name" value="Peptidase_S1B"/>
</dbReference>
<keyword evidence="5 6" id="KW-0720">Serine protease</keyword>
<accession>A0A8B0SJT6</accession>
<dbReference type="SUPFAM" id="SSF50494">
    <property type="entry name" value="Trypsin-like serine proteases"/>
    <property type="match status" value="1"/>
</dbReference>
<dbReference type="PRINTS" id="PR00839">
    <property type="entry name" value="V8PROTEASE"/>
</dbReference>
<dbReference type="InterPro" id="IPR009003">
    <property type="entry name" value="Peptidase_S1_PA"/>
</dbReference>
<name>A0A8B0SJT6_9GAMM</name>
<dbReference type="GO" id="GO:0004252">
    <property type="term" value="F:serine-type endopeptidase activity"/>
    <property type="evidence" value="ECO:0007669"/>
    <property type="project" value="InterPro"/>
</dbReference>
<dbReference type="EC" id="3.4.21.-" evidence="6"/>
<reference evidence="8 10" key="1">
    <citation type="submission" date="2021-03" db="EMBL/GenBank/DDBJ databases">
        <title>Draft genome and methylome analysis of Thiotrix fructosivoruns ATCC 49748.</title>
        <authorList>
            <person name="Fomenkov A."/>
            <person name="Grabovich M.Y."/>
            <person name="Roberts R.J."/>
        </authorList>
    </citation>
    <scope>NUCLEOTIDE SEQUENCE [LARGE SCALE GENOMIC DNA]</scope>
    <source>
        <strain evidence="8 10">ATCC 49748</strain>
    </source>
</reference>
<feature type="domain" description="Peptidase S1" evidence="7">
    <location>
        <begin position="159"/>
        <end position="340"/>
    </location>
</feature>
<evidence type="ECO:0000313" key="9">
    <source>
        <dbReference type="EMBL" id="QTX12483.1"/>
    </source>
</evidence>
<dbReference type="InterPro" id="IPR043504">
    <property type="entry name" value="Peptidase_S1_PA_chymotrypsin"/>
</dbReference>
<reference evidence="9" key="2">
    <citation type="submission" date="2021-04" db="EMBL/GenBank/DDBJ databases">
        <title>Complete Genome and methylome analysis of Thiothrix fructosivorans ATCC 49748.</title>
        <authorList>
            <person name="Fomenkov A."/>
            <person name="Sun L."/>
            <person name="Vincze T."/>
            <person name="Grabovich M.Y."/>
            <person name="Roberts R.J."/>
        </authorList>
    </citation>
    <scope>NUCLEOTIDE SEQUENCE</scope>
    <source>
        <strain evidence="9">ATCC 49748</strain>
    </source>
</reference>
<proteinExistence type="inferred from homology"/>
<dbReference type="InterPro" id="IPR018114">
    <property type="entry name" value="TRYPSIN_HIS"/>
</dbReference>
<feature type="signal peptide" evidence="6">
    <location>
        <begin position="1"/>
        <end position="27"/>
    </location>
</feature>
<evidence type="ECO:0000256" key="2">
    <source>
        <dbReference type="ARBA" id="ARBA00022670"/>
    </source>
</evidence>
<organism evidence="9">
    <name type="scientific">Thiothrix fructosivorans</name>
    <dbReference type="NCBI Taxonomy" id="111770"/>
    <lineage>
        <taxon>Bacteria</taxon>
        <taxon>Pseudomonadati</taxon>
        <taxon>Pseudomonadota</taxon>
        <taxon>Gammaproteobacteria</taxon>
        <taxon>Thiotrichales</taxon>
        <taxon>Thiotrichaceae</taxon>
        <taxon>Thiothrix</taxon>
    </lineage>
</organism>
<comment type="similarity">
    <text evidence="1 6">Belongs to the peptidase S1B family.</text>
</comment>
<dbReference type="Pfam" id="PF00089">
    <property type="entry name" value="Trypsin"/>
    <property type="match status" value="1"/>
</dbReference>
<keyword evidence="2 6" id="KW-0645">Protease</keyword>
<dbReference type="GO" id="GO:0006508">
    <property type="term" value="P:proteolysis"/>
    <property type="evidence" value="ECO:0007669"/>
    <property type="project" value="UniProtKB-KW"/>
</dbReference>
<feature type="chain" id="PRO_5033107068" description="Serine protease" evidence="6">
    <location>
        <begin position="28"/>
        <end position="362"/>
    </location>
</feature>
<keyword evidence="3 6" id="KW-0732">Signal</keyword>
<evidence type="ECO:0000256" key="6">
    <source>
        <dbReference type="RuleBase" id="RU004296"/>
    </source>
</evidence>
<evidence type="ECO:0000256" key="1">
    <source>
        <dbReference type="ARBA" id="ARBA00008764"/>
    </source>
</evidence>
<dbReference type="InterPro" id="IPR050966">
    <property type="entry name" value="Glutamyl_endopeptidase"/>
</dbReference>
<dbReference type="PANTHER" id="PTHR15462">
    <property type="entry name" value="SERINE PROTEASE"/>
    <property type="match status" value="1"/>
</dbReference>
<dbReference type="EMBL" id="CP072748">
    <property type="protein sequence ID" value="QTX12483.1"/>
    <property type="molecule type" value="Genomic_DNA"/>
</dbReference>
<evidence type="ECO:0000256" key="5">
    <source>
        <dbReference type="ARBA" id="ARBA00022825"/>
    </source>
</evidence>
<dbReference type="Gene3D" id="2.40.10.10">
    <property type="entry name" value="Trypsin-like serine proteases"/>
    <property type="match status" value="2"/>
</dbReference>
<sequence length="362" mass="37874">MYTIPQSRARWMPIIAVLLVITPYVTGCTGESTTAQDTSTTNTGSTTTATVATTAVTTPSTTTSSSTTTSTSKRSYSLVSSSGQIIDANNLNQNSSLSFGSTGVAGRPELEGADLTPLSDAELTAMKTTTTPASRIIQESVLGFDSRFLVNPYAYPERAVALITYNGNTHCTGWLVSKDTLVTAGHCVHSGGSKGNWGAATSFKIYPGLSNGYAPYGSCAPKELYSSYGWITAADGDADIGIIKLNCSVGNSTGYFSYFVANPVDNTSITINGYPGDKANGGQNQQWGSKGTVSHSTESKIYYDNDTVGGMSGAPTWVSNNGTAWALGIHTNGESLLTPNTNAGTRISQDVFDLITAVKELP</sequence>
<evidence type="ECO:0000313" key="8">
    <source>
        <dbReference type="EMBL" id="MBO0612014.1"/>
    </source>
</evidence>
<protein>
    <recommendedName>
        <fullName evidence="6">Serine protease</fullName>
        <ecNumber evidence="6">3.4.21.-</ecNumber>
    </recommendedName>
</protein>
<evidence type="ECO:0000256" key="4">
    <source>
        <dbReference type="ARBA" id="ARBA00022801"/>
    </source>
</evidence>
<evidence type="ECO:0000313" key="10">
    <source>
        <dbReference type="Proteomes" id="UP000664466"/>
    </source>
</evidence>
<dbReference type="PANTHER" id="PTHR15462:SF8">
    <property type="entry name" value="SERINE PROTEASE"/>
    <property type="match status" value="1"/>
</dbReference>
<gene>
    <name evidence="9" type="ORF">J1836_009225</name>
    <name evidence="8" type="ORF">J1836_03600</name>
</gene>
<keyword evidence="4 6" id="KW-0378">Hydrolase</keyword>
<dbReference type="RefSeq" id="WP_207249729.1">
    <property type="nucleotide sequence ID" value="NZ_JAFMPM010000006.1"/>
</dbReference>
<evidence type="ECO:0000256" key="3">
    <source>
        <dbReference type="ARBA" id="ARBA00022729"/>
    </source>
</evidence>
<keyword evidence="10" id="KW-1185">Reference proteome</keyword>
<dbReference type="InterPro" id="IPR001254">
    <property type="entry name" value="Trypsin_dom"/>
</dbReference>
<dbReference type="PROSITE" id="PS00134">
    <property type="entry name" value="TRYPSIN_HIS"/>
    <property type="match status" value="1"/>
</dbReference>
<dbReference type="Proteomes" id="UP000664466">
    <property type="component" value="Unassembled WGS sequence"/>
</dbReference>
<evidence type="ECO:0000259" key="7">
    <source>
        <dbReference type="Pfam" id="PF00089"/>
    </source>
</evidence>
<dbReference type="AlphaFoldDB" id="A0A8B0SJT6"/>